<evidence type="ECO:0000256" key="17">
    <source>
        <dbReference type="ARBA" id="ARBA00047493"/>
    </source>
</evidence>
<evidence type="ECO:0000313" key="24">
    <source>
        <dbReference type="EMBL" id="UWN56630.1"/>
    </source>
</evidence>
<evidence type="ECO:0000259" key="23">
    <source>
        <dbReference type="Pfam" id="PF08245"/>
    </source>
</evidence>
<dbReference type="SUPFAM" id="SSF53623">
    <property type="entry name" value="MurD-like peptide ligases, catalytic domain"/>
    <property type="match status" value="1"/>
</dbReference>
<evidence type="ECO:0000256" key="15">
    <source>
        <dbReference type="ARBA" id="ARBA00030592"/>
    </source>
</evidence>
<dbReference type="PANTHER" id="PTHR11136:SF0">
    <property type="entry name" value="DIHYDROFOLATE SYNTHETASE-RELATED"/>
    <property type="match status" value="1"/>
</dbReference>
<evidence type="ECO:0000256" key="9">
    <source>
        <dbReference type="ARBA" id="ARBA00022723"/>
    </source>
</evidence>
<evidence type="ECO:0000256" key="20">
    <source>
        <dbReference type="ARBA" id="ARBA00049161"/>
    </source>
</evidence>
<evidence type="ECO:0000256" key="19">
    <source>
        <dbReference type="ARBA" id="ARBA00049035"/>
    </source>
</evidence>
<evidence type="ECO:0000256" key="11">
    <source>
        <dbReference type="ARBA" id="ARBA00022840"/>
    </source>
</evidence>
<dbReference type="RefSeq" id="WP_019246663.1">
    <property type="nucleotide sequence ID" value="NZ_CAPH01000018.1"/>
</dbReference>
<dbReference type="InterPro" id="IPR013221">
    <property type="entry name" value="Mur_ligase_cen"/>
</dbReference>
<comment type="catalytic activity">
    <reaction evidence="19">
        <text>(6R)-5,10-methylenetetrahydrofolyl-(gamma-L-Glu)(n) + L-glutamate + ATP = (6R)-5,10-methylenetetrahydrofolyl-(gamma-L-Glu)(n+1) + ADP + phosphate + H(+)</text>
        <dbReference type="Rhea" id="RHEA:51912"/>
        <dbReference type="Rhea" id="RHEA-COMP:13257"/>
        <dbReference type="Rhea" id="RHEA-COMP:13258"/>
        <dbReference type="ChEBI" id="CHEBI:15378"/>
        <dbReference type="ChEBI" id="CHEBI:29985"/>
        <dbReference type="ChEBI" id="CHEBI:30616"/>
        <dbReference type="ChEBI" id="CHEBI:43474"/>
        <dbReference type="ChEBI" id="CHEBI:136572"/>
        <dbReference type="ChEBI" id="CHEBI:456216"/>
        <dbReference type="EC" id="6.3.2.17"/>
    </reaction>
</comment>
<keyword evidence="25" id="KW-1185">Reference proteome</keyword>
<dbReference type="GeneID" id="82891706"/>
<dbReference type="SUPFAM" id="SSF53244">
    <property type="entry name" value="MurD-like peptide ligases, peptide-binding domain"/>
    <property type="match status" value="1"/>
</dbReference>
<organism evidence="24 25">
    <name type="scientific">Alistipes ihumii AP11</name>
    <dbReference type="NCBI Taxonomy" id="1211813"/>
    <lineage>
        <taxon>Bacteria</taxon>
        <taxon>Pseudomonadati</taxon>
        <taxon>Bacteroidota</taxon>
        <taxon>Bacteroidia</taxon>
        <taxon>Bacteroidales</taxon>
        <taxon>Rikenellaceae</taxon>
        <taxon>Alistipes</taxon>
    </lineage>
</organism>
<keyword evidence="11 21" id="KW-0067">ATP-binding</keyword>
<dbReference type="InterPro" id="IPR036615">
    <property type="entry name" value="Mur_ligase_C_dom_sf"/>
</dbReference>
<evidence type="ECO:0000256" key="18">
    <source>
        <dbReference type="ARBA" id="ARBA00047808"/>
    </source>
</evidence>
<dbReference type="NCBIfam" id="TIGR01499">
    <property type="entry name" value="folC"/>
    <property type="match status" value="1"/>
</dbReference>
<dbReference type="EC" id="6.3.2.17" evidence="6"/>
<evidence type="ECO:0000256" key="1">
    <source>
        <dbReference type="ARBA" id="ARBA00002714"/>
    </source>
</evidence>
<evidence type="ECO:0000256" key="16">
    <source>
        <dbReference type="ARBA" id="ARBA00032510"/>
    </source>
</evidence>
<evidence type="ECO:0000256" key="7">
    <source>
        <dbReference type="ARBA" id="ARBA00019357"/>
    </source>
</evidence>
<evidence type="ECO:0000256" key="8">
    <source>
        <dbReference type="ARBA" id="ARBA00022598"/>
    </source>
</evidence>
<comment type="catalytic activity">
    <reaction evidence="17">
        <text>(6S)-5,6,7,8-tetrahydrofolyl-(gamma-L-Glu)(n) + L-glutamate + ATP = (6S)-5,6,7,8-tetrahydrofolyl-(gamma-L-Glu)(n+1) + ADP + phosphate + H(+)</text>
        <dbReference type="Rhea" id="RHEA:10580"/>
        <dbReference type="Rhea" id="RHEA-COMP:14738"/>
        <dbReference type="Rhea" id="RHEA-COMP:14740"/>
        <dbReference type="ChEBI" id="CHEBI:15378"/>
        <dbReference type="ChEBI" id="CHEBI:29985"/>
        <dbReference type="ChEBI" id="CHEBI:30616"/>
        <dbReference type="ChEBI" id="CHEBI:43474"/>
        <dbReference type="ChEBI" id="CHEBI:141005"/>
        <dbReference type="ChEBI" id="CHEBI:456216"/>
        <dbReference type="EC" id="6.3.2.17"/>
    </reaction>
</comment>
<keyword evidence="9" id="KW-0479">Metal-binding</keyword>
<evidence type="ECO:0000256" key="5">
    <source>
        <dbReference type="ARBA" id="ARBA00013023"/>
    </source>
</evidence>
<comment type="pathway">
    <text evidence="2">Cofactor biosynthesis; tetrahydrofolate biosynthesis; 7,8-dihydrofolate from 2-amino-4-hydroxy-6-hydroxymethyl-7,8-dihydropteridine diphosphate and 4-aminobenzoate: step 2/2.</text>
</comment>
<name>A0ABY5UX90_9BACT</name>
<dbReference type="EMBL" id="CP102294">
    <property type="protein sequence ID" value="UWN56630.1"/>
    <property type="molecule type" value="Genomic_DNA"/>
</dbReference>
<dbReference type="Gene3D" id="3.40.1190.10">
    <property type="entry name" value="Mur-like, catalytic domain"/>
    <property type="match status" value="1"/>
</dbReference>
<feature type="domain" description="Mur ligase C-terminal" evidence="22">
    <location>
        <begin position="304"/>
        <end position="421"/>
    </location>
</feature>
<gene>
    <name evidence="24" type="ORF">NQ491_08190</name>
</gene>
<dbReference type="Gene3D" id="3.90.190.20">
    <property type="entry name" value="Mur ligase, C-terminal domain"/>
    <property type="match status" value="1"/>
</dbReference>
<reference evidence="24" key="1">
    <citation type="journal article" date="2022" name="Cell">
        <title>Design, construction, and in vivo augmentation of a complex gut microbiome.</title>
        <authorList>
            <person name="Cheng A.G."/>
            <person name="Ho P.Y."/>
            <person name="Aranda-Diaz A."/>
            <person name="Jain S."/>
            <person name="Yu F.B."/>
            <person name="Meng X."/>
            <person name="Wang M."/>
            <person name="Iakiviak M."/>
            <person name="Nagashima K."/>
            <person name="Zhao A."/>
            <person name="Murugkar P."/>
            <person name="Patil A."/>
            <person name="Atabakhsh K."/>
            <person name="Weakley A."/>
            <person name="Yan J."/>
            <person name="Brumbaugh A.R."/>
            <person name="Higginbottom S."/>
            <person name="Dimas A."/>
            <person name="Shiver A.L."/>
            <person name="Deutschbauer A."/>
            <person name="Neff N."/>
            <person name="Sonnenburg J.L."/>
            <person name="Huang K.C."/>
            <person name="Fischbach M.A."/>
        </authorList>
    </citation>
    <scope>NUCLEOTIDE SEQUENCE</scope>
    <source>
        <strain evidence="24">AP11</strain>
    </source>
</reference>
<comment type="similarity">
    <text evidence="4 21">Belongs to the folylpolyglutamate synthase family.</text>
</comment>
<dbReference type="Proteomes" id="UP001059295">
    <property type="component" value="Chromosome"/>
</dbReference>
<evidence type="ECO:0000256" key="12">
    <source>
        <dbReference type="ARBA" id="ARBA00022842"/>
    </source>
</evidence>
<dbReference type="EC" id="6.3.2.12" evidence="5"/>
<evidence type="ECO:0000256" key="3">
    <source>
        <dbReference type="ARBA" id="ARBA00005150"/>
    </source>
</evidence>
<sequence length="429" mass="47413">MDYRQTLDFLYRSLPVFQDVGGSAYKAGLDRIVALEEASGVPHRRFRSVHVAGTNGKGSVSHLIASALSAAGYRTGLFTSPHLKDFRERMRVDGETISEREVVEYVERNRETIGRVQPSFFEITTAMAFDHFARREVDVAVVEVGMGGRLDSTNVIRPLLSVITNIGYDHTQFLGDTLGRIAGEKAGIIKEDTPVVVGESQVETKLVFIERAKALRAPILFADQTYRVADQRFLPDSQRLGIESLLDGNRFEVECDLQGIYQRLNVPTALTALDVLNGSGGLRIAPQDVRRGFASAARATGLRGRWERLGERPFVVCDTGHNESGIAEVAAQIARQTYRKLYMVVGFVEDKDLSRVLPLLPRQAHYVFTKAGIRRALDERELARRAAGYGLQGECVPTVNEALARARELAGPEDMIFIGGSTYVVAEVL</sequence>
<evidence type="ECO:0000256" key="4">
    <source>
        <dbReference type="ARBA" id="ARBA00008276"/>
    </source>
</evidence>
<evidence type="ECO:0000313" key="25">
    <source>
        <dbReference type="Proteomes" id="UP001059295"/>
    </source>
</evidence>
<comment type="function">
    <text evidence="1">Functions in two distinct reactions of the de novo folate biosynthetic pathway. Catalyzes the addition of a glutamate residue to dihydropteroate (7,8-dihydropteroate or H2Pte) to form dihydrofolate (7,8-dihydrofolate monoglutamate or H2Pte-Glu). Also catalyzes successive additions of L-glutamate to tetrahydrofolate or 10-formyltetrahydrofolate or 5,10-methylenetetrahydrofolate, leading to folylpolyglutamate derivatives.</text>
</comment>
<protein>
    <recommendedName>
        <fullName evidence="7">Dihydrofolate synthase/folylpolyglutamate synthase</fullName>
        <ecNumber evidence="5">6.3.2.12</ecNumber>
        <ecNumber evidence="6">6.3.2.17</ecNumber>
    </recommendedName>
    <alternativeName>
        <fullName evidence="16">Folylpoly-gamma-glutamate synthetase-dihydrofolate synthetase</fullName>
    </alternativeName>
    <alternativeName>
        <fullName evidence="14">Folylpolyglutamate synthetase</fullName>
    </alternativeName>
    <alternativeName>
        <fullName evidence="15">Tetrahydrofolylpolyglutamate synthase</fullName>
    </alternativeName>
</protein>
<evidence type="ECO:0000256" key="10">
    <source>
        <dbReference type="ARBA" id="ARBA00022741"/>
    </source>
</evidence>
<feature type="domain" description="Mur ligase central" evidence="23">
    <location>
        <begin position="51"/>
        <end position="272"/>
    </location>
</feature>
<proteinExistence type="inferred from homology"/>
<evidence type="ECO:0000256" key="13">
    <source>
        <dbReference type="ARBA" id="ARBA00022909"/>
    </source>
</evidence>
<dbReference type="InterPro" id="IPR036565">
    <property type="entry name" value="Mur-like_cat_sf"/>
</dbReference>
<evidence type="ECO:0000256" key="2">
    <source>
        <dbReference type="ARBA" id="ARBA00004799"/>
    </source>
</evidence>
<keyword evidence="8 21" id="KW-0436">Ligase</keyword>
<dbReference type="PANTHER" id="PTHR11136">
    <property type="entry name" value="FOLYLPOLYGLUTAMATE SYNTHASE-RELATED"/>
    <property type="match status" value="1"/>
</dbReference>
<keyword evidence="10 21" id="KW-0547">Nucleotide-binding</keyword>
<dbReference type="Pfam" id="PF08245">
    <property type="entry name" value="Mur_ligase_M"/>
    <property type="match status" value="1"/>
</dbReference>
<evidence type="ECO:0000256" key="6">
    <source>
        <dbReference type="ARBA" id="ARBA00013025"/>
    </source>
</evidence>
<dbReference type="PROSITE" id="PS01012">
    <property type="entry name" value="FOLYLPOLYGLU_SYNT_2"/>
    <property type="match status" value="1"/>
</dbReference>
<accession>A0ABY5UX90</accession>
<evidence type="ECO:0000259" key="22">
    <source>
        <dbReference type="Pfam" id="PF02875"/>
    </source>
</evidence>
<dbReference type="PIRSF" id="PIRSF001563">
    <property type="entry name" value="Folylpolyglu_synth"/>
    <property type="match status" value="1"/>
</dbReference>
<evidence type="ECO:0000256" key="21">
    <source>
        <dbReference type="PIRNR" id="PIRNR001563"/>
    </source>
</evidence>
<comment type="catalytic activity">
    <reaction evidence="20">
        <text>7,8-dihydropteroate + L-glutamate + ATP = 7,8-dihydrofolate + ADP + phosphate + H(+)</text>
        <dbReference type="Rhea" id="RHEA:23584"/>
        <dbReference type="ChEBI" id="CHEBI:15378"/>
        <dbReference type="ChEBI" id="CHEBI:17839"/>
        <dbReference type="ChEBI" id="CHEBI:29985"/>
        <dbReference type="ChEBI" id="CHEBI:30616"/>
        <dbReference type="ChEBI" id="CHEBI:43474"/>
        <dbReference type="ChEBI" id="CHEBI:57451"/>
        <dbReference type="ChEBI" id="CHEBI:456216"/>
        <dbReference type="EC" id="6.3.2.12"/>
    </reaction>
</comment>
<evidence type="ECO:0000256" key="14">
    <source>
        <dbReference type="ARBA" id="ARBA00030048"/>
    </source>
</evidence>
<comment type="pathway">
    <text evidence="3">Cofactor biosynthesis; tetrahydrofolylpolyglutamate biosynthesis.</text>
</comment>
<keyword evidence="13" id="KW-0289">Folate biosynthesis</keyword>
<dbReference type="InterPro" id="IPR018109">
    <property type="entry name" value="Folylpolyglutamate_synth_CS"/>
</dbReference>
<dbReference type="InterPro" id="IPR004101">
    <property type="entry name" value="Mur_ligase_C"/>
</dbReference>
<keyword evidence="12" id="KW-0460">Magnesium</keyword>
<comment type="catalytic activity">
    <reaction evidence="18">
        <text>10-formyltetrahydrofolyl-(gamma-L-Glu)(n) + L-glutamate + ATP = 10-formyltetrahydrofolyl-(gamma-L-Glu)(n+1) + ADP + phosphate + H(+)</text>
        <dbReference type="Rhea" id="RHEA:51904"/>
        <dbReference type="Rhea" id="RHEA-COMP:13088"/>
        <dbReference type="Rhea" id="RHEA-COMP:14300"/>
        <dbReference type="ChEBI" id="CHEBI:15378"/>
        <dbReference type="ChEBI" id="CHEBI:29985"/>
        <dbReference type="ChEBI" id="CHEBI:30616"/>
        <dbReference type="ChEBI" id="CHEBI:43474"/>
        <dbReference type="ChEBI" id="CHEBI:134413"/>
        <dbReference type="ChEBI" id="CHEBI:456216"/>
        <dbReference type="EC" id="6.3.2.17"/>
    </reaction>
</comment>
<dbReference type="InterPro" id="IPR001645">
    <property type="entry name" value="Folylpolyglutamate_synth"/>
</dbReference>
<dbReference type="Pfam" id="PF02875">
    <property type="entry name" value="Mur_ligase_C"/>
    <property type="match status" value="1"/>
</dbReference>